<dbReference type="PANTHER" id="PTHR10424">
    <property type="entry name" value="VIRAL ENVELOPE PROTEIN"/>
    <property type="match status" value="1"/>
</dbReference>
<dbReference type="Gene3D" id="1.10.287.210">
    <property type="match status" value="1"/>
</dbReference>
<dbReference type="STRING" id="43700.ENSMALP00000008279"/>
<keyword evidence="1" id="KW-1133">Transmembrane helix</keyword>
<dbReference type="SUPFAM" id="SSF58069">
    <property type="entry name" value="Virus ectodomain"/>
    <property type="match status" value="1"/>
</dbReference>
<protein>
    <submittedName>
        <fullName evidence="2">Uncharacterized protein</fullName>
    </submittedName>
</protein>
<reference evidence="2" key="1">
    <citation type="submission" date="2025-08" db="UniProtKB">
        <authorList>
            <consortium name="Ensembl"/>
        </authorList>
    </citation>
    <scope>IDENTIFICATION</scope>
</reference>
<feature type="transmembrane region" description="Helical" evidence="1">
    <location>
        <begin position="12"/>
        <end position="32"/>
    </location>
</feature>
<keyword evidence="1" id="KW-0812">Transmembrane</keyword>
<dbReference type="PANTHER" id="PTHR10424:SF80">
    <property type="entry name" value="ENVELOPE GLYCOPROTEIN"/>
    <property type="match status" value="1"/>
</dbReference>
<dbReference type="Ensembl" id="ENSMALT00000008455.1">
    <property type="protein sequence ID" value="ENSMALP00000008279.1"/>
    <property type="gene ID" value="ENSMALG00000005889.1"/>
</dbReference>
<evidence type="ECO:0000313" key="2">
    <source>
        <dbReference type="Ensembl" id="ENSMALP00000008279.1"/>
    </source>
</evidence>
<proteinExistence type="predicted"/>
<keyword evidence="1" id="KW-0472">Membrane</keyword>
<reference evidence="2" key="2">
    <citation type="submission" date="2025-09" db="UniProtKB">
        <authorList>
            <consortium name="Ensembl"/>
        </authorList>
    </citation>
    <scope>IDENTIFICATION</scope>
</reference>
<dbReference type="AlphaFoldDB" id="A0A3Q3ISR6"/>
<sequence>MPSLTGLGNRPGVVLCILGLISLVMVVPILWWETRSHTHREKRANVLVPPELVFDSGKTSTLMVDACDILDCSGWPQQEQLRQSDKYISITIVHMIYILVTTKKDDSRYISTSSDLQKKIVIETGFVQKKIWLEWVQNAARKALVNISCVICAGPCPALLTVPSLLSDANYTHCMLELHMTENPSTPACRDLEIYYPLAPRDAVPPIFTAVKNNYTCVTNTNVTGNNVGTVSLDWCTITLNLTTWANATRLTFARSDAYWYCGGYRLLNILPPDWSGTCTVISLIVPVTLVKASVLDILSGSSHSSKEHHSKWEAIFDPTKFSPTYIDAIGIPRGVPDEYKFVDQVAAGFESALFWWVTINKNHLTNLTRDLANRLALDFILAEKGGVCTMIGQQCCTCIPNNTAPDGSISRALTGLKILSEEMAEHSGIQNYIDDCVRFDLKNAIIAMKTSLHIEAYI</sequence>
<evidence type="ECO:0000313" key="3">
    <source>
        <dbReference type="Proteomes" id="UP000261600"/>
    </source>
</evidence>
<keyword evidence="3" id="KW-1185">Reference proteome</keyword>
<evidence type="ECO:0000256" key="1">
    <source>
        <dbReference type="SAM" id="Phobius"/>
    </source>
</evidence>
<dbReference type="Proteomes" id="UP000261600">
    <property type="component" value="Unplaced"/>
</dbReference>
<dbReference type="InterPro" id="IPR018154">
    <property type="entry name" value="TLV/ENV_coat_polyprotein"/>
</dbReference>
<accession>A0A3Q3ISR6</accession>
<name>A0A3Q3ISR6_MONAL</name>
<organism evidence="2 3">
    <name type="scientific">Monopterus albus</name>
    <name type="common">Swamp eel</name>
    <dbReference type="NCBI Taxonomy" id="43700"/>
    <lineage>
        <taxon>Eukaryota</taxon>
        <taxon>Metazoa</taxon>
        <taxon>Chordata</taxon>
        <taxon>Craniata</taxon>
        <taxon>Vertebrata</taxon>
        <taxon>Euteleostomi</taxon>
        <taxon>Actinopterygii</taxon>
        <taxon>Neopterygii</taxon>
        <taxon>Teleostei</taxon>
        <taxon>Neoteleostei</taxon>
        <taxon>Acanthomorphata</taxon>
        <taxon>Anabantaria</taxon>
        <taxon>Synbranchiformes</taxon>
        <taxon>Synbranchidae</taxon>
        <taxon>Monopterus</taxon>
    </lineage>
</organism>